<evidence type="ECO:0000256" key="6">
    <source>
        <dbReference type="ARBA" id="ARBA00023128"/>
    </source>
</evidence>
<dbReference type="GO" id="GO:0005758">
    <property type="term" value="C:mitochondrial intermembrane space"/>
    <property type="evidence" value="ECO:0007669"/>
    <property type="project" value="UniProtKB-SubCell"/>
</dbReference>
<dbReference type="AlphaFoldDB" id="A0AAD5H8V9"/>
<sequence length="314" mass="35991">MGWNPLSWFRKPEPPKKKKICCACPETKRARDECTATYGPEDPKCAPLIEAHKVCLRKEGFNKERLAQFVGITGADSGLAQRCLEAAGWSVEAGIEIFYSSGMHMQASRGGSSRLDRAAISRLFEQYRDKDMEEEVVGVEGIQALCEDLGVQPDDIVVLVLSWHFGAEAMCEYSRKEFEEGMAALACDSIDKLKAKLPGLRQELQDASKFRQIYQYAYMFSREKGKKLVELDVALAMWDLLLPPSRWQHIEAWKEFMRTHHKRPVSRDTWNQLLEFVLTTAPDFSNYDDSGAWPYLIDEFVEEMRKQQDGQQRC</sequence>
<keyword evidence="7" id="KW-1015">Disulfide bond</keyword>
<dbReference type="CDD" id="cd14348">
    <property type="entry name" value="UBA_p47"/>
    <property type="match status" value="1"/>
</dbReference>
<dbReference type="Gene3D" id="1.10.8.10">
    <property type="entry name" value="DNA helicase RuvA subunit, C-terminal domain"/>
    <property type="match status" value="1"/>
</dbReference>
<keyword evidence="5 9" id="KW-0186">Copper</keyword>
<proteinExistence type="inferred from homology"/>
<keyword evidence="4" id="KW-0833">Ubl conjugation pathway</keyword>
<dbReference type="InterPro" id="IPR009069">
    <property type="entry name" value="Cys_alpha_HP_mot_SF"/>
</dbReference>
<dbReference type="Pfam" id="PF03556">
    <property type="entry name" value="Cullin_binding"/>
    <property type="match status" value="1"/>
</dbReference>
<dbReference type="GO" id="GO:0000151">
    <property type="term" value="C:ubiquitin ligase complex"/>
    <property type="evidence" value="ECO:0007669"/>
    <property type="project" value="TreeGrafter"/>
</dbReference>
<dbReference type="InterPro" id="IPR014764">
    <property type="entry name" value="DCN-prot"/>
</dbReference>
<dbReference type="GO" id="GO:0005886">
    <property type="term" value="C:plasma membrane"/>
    <property type="evidence" value="ECO:0007669"/>
    <property type="project" value="UniProtKB-ARBA"/>
</dbReference>
<dbReference type="GO" id="GO:0097602">
    <property type="term" value="F:cullin family protein binding"/>
    <property type="evidence" value="ECO:0007669"/>
    <property type="project" value="TreeGrafter"/>
</dbReference>
<reference evidence="12" key="1">
    <citation type="submission" date="2020-11" db="EMBL/GenBank/DDBJ databases">
        <title>Chlorella ohadii genome sequencing and assembly.</title>
        <authorList>
            <person name="Murik O."/>
            <person name="Treves H."/>
            <person name="Kedem I."/>
            <person name="Shotland Y."/>
            <person name="Kaplan A."/>
        </authorList>
    </citation>
    <scope>NUCLEOTIDE SEQUENCE</scope>
    <source>
        <strain evidence="12">1</strain>
    </source>
</reference>
<keyword evidence="3 9" id="KW-0479">Metal-binding</keyword>
<dbReference type="Gene3D" id="1.10.238.10">
    <property type="entry name" value="EF-hand"/>
    <property type="match status" value="1"/>
</dbReference>
<protein>
    <recommendedName>
        <fullName evidence="10">Defective in cullin neddylation protein</fullName>
    </recommendedName>
</protein>
<evidence type="ECO:0000256" key="7">
    <source>
        <dbReference type="ARBA" id="ARBA00023157"/>
    </source>
</evidence>
<name>A0AAD5H8V9_9CHLO</name>
<keyword evidence="13" id="KW-1185">Reference proteome</keyword>
<comment type="function">
    <text evidence="10">Neddylation of cullins play an essential role in the regulation of SCF-type complexes activity.</text>
</comment>
<dbReference type="Pfam" id="PF14555">
    <property type="entry name" value="UBA_4"/>
    <property type="match status" value="1"/>
</dbReference>
<organism evidence="12 13">
    <name type="scientific">Chlorella ohadii</name>
    <dbReference type="NCBI Taxonomy" id="2649997"/>
    <lineage>
        <taxon>Eukaryota</taxon>
        <taxon>Viridiplantae</taxon>
        <taxon>Chlorophyta</taxon>
        <taxon>core chlorophytes</taxon>
        <taxon>Trebouxiophyceae</taxon>
        <taxon>Chlorellales</taxon>
        <taxon>Chlorellaceae</taxon>
        <taxon>Chlorella clade</taxon>
        <taxon>Chlorella</taxon>
    </lineage>
</organism>
<feature type="binding site" evidence="9">
    <location>
        <position position="21"/>
    </location>
    <ligand>
        <name>Cu cation</name>
        <dbReference type="ChEBI" id="CHEBI:23378"/>
    </ligand>
</feature>
<evidence type="ECO:0000256" key="5">
    <source>
        <dbReference type="ARBA" id="ARBA00023008"/>
    </source>
</evidence>
<dbReference type="GO" id="GO:0005507">
    <property type="term" value="F:copper ion binding"/>
    <property type="evidence" value="ECO:0007669"/>
    <property type="project" value="InterPro"/>
</dbReference>
<evidence type="ECO:0000256" key="4">
    <source>
        <dbReference type="ARBA" id="ARBA00022786"/>
    </source>
</evidence>
<dbReference type="Gene3D" id="1.10.287.1130">
    <property type="entry name" value="CytochromE C oxidase copper chaperone"/>
    <property type="match status" value="1"/>
</dbReference>
<comment type="similarity">
    <text evidence="2">Belongs to the COX17 family.</text>
</comment>
<evidence type="ECO:0000256" key="8">
    <source>
        <dbReference type="ARBA" id="ARBA00023186"/>
    </source>
</evidence>
<dbReference type="InterPro" id="IPR009060">
    <property type="entry name" value="UBA-like_sf"/>
</dbReference>
<dbReference type="PROSITE" id="PS51229">
    <property type="entry name" value="DCUN1"/>
    <property type="match status" value="1"/>
</dbReference>
<accession>A0AAD5H8V9</accession>
<evidence type="ECO:0000313" key="12">
    <source>
        <dbReference type="EMBL" id="KAI7844207.1"/>
    </source>
</evidence>
<comment type="subcellular location">
    <subcellularLocation>
        <location evidence="1">Mitochondrion intermembrane space</location>
    </subcellularLocation>
</comment>
<dbReference type="FunFam" id="1.10.238.10:FF:000030">
    <property type="entry name" value="DCN1-like protein"/>
    <property type="match status" value="1"/>
</dbReference>
<dbReference type="SUPFAM" id="SSF46934">
    <property type="entry name" value="UBA-like"/>
    <property type="match status" value="1"/>
</dbReference>
<dbReference type="InterPro" id="IPR007745">
    <property type="entry name" value="Cyt_c_oxidase_Cu-chaperone"/>
</dbReference>
<feature type="domain" description="DCUN1" evidence="11">
    <location>
        <begin position="115"/>
        <end position="305"/>
    </location>
</feature>
<evidence type="ECO:0000256" key="9">
    <source>
        <dbReference type="PIRSR" id="PIRSR607745-1"/>
    </source>
</evidence>
<gene>
    <name evidence="12" type="ORF">COHA_002341</name>
</gene>
<dbReference type="GO" id="GO:0045116">
    <property type="term" value="P:protein neddylation"/>
    <property type="evidence" value="ECO:0007669"/>
    <property type="project" value="TreeGrafter"/>
</dbReference>
<dbReference type="EMBL" id="JADXDR010000033">
    <property type="protein sequence ID" value="KAI7844207.1"/>
    <property type="molecule type" value="Genomic_DNA"/>
</dbReference>
<dbReference type="Gene3D" id="1.10.238.200">
    <property type="entry name" value="Cullin, PONY binding domain"/>
    <property type="match status" value="1"/>
</dbReference>
<evidence type="ECO:0000259" key="11">
    <source>
        <dbReference type="PROSITE" id="PS51229"/>
    </source>
</evidence>
<dbReference type="Pfam" id="PF05051">
    <property type="entry name" value="COX17"/>
    <property type="match status" value="1"/>
</dbReference>
<dbReference type="GO" id="GO:0032182">
    <property type="term" value="F:ubiquitin-like protein binding"/>
    <property type="evidence" value="ECO:0007669"/>
    <property type="project" value="TreeGrafter"/>
</dbReference>
<dbReference type="PROSITE" id="PS51808">
    <property type="entry name" value="CHCH"/>
    <property type="match status" value="1"/>
</dbReference>
<dbReference type="InterPro" id="IPR005176">
    <property type="entry name" value="PONY_dom"/>
</dbReference>
<evidence type="ECO:0000313" key="13">
    <source>
        <dbReference type="Proteomes" id="UP001205105"/>
    </source>
</evidence>
<dbReference type="PANTHER" id="PTHR12281:SF31">
    <property type="entry name" value="DCN1-LIKE PROTEIN 3"/>
    <property type="match status" value="1"/>
</dbReference>
<evidence type="ECO:0000256" key="10">
    <source>
        <dbReference type="RuleBase" id="RU410713"/>
    </source>
</evidence>
<dbReference type="GO" id="GO:0031624">
    <property type="term" value="F:ubiquitin conjugating enzyme binding"/>
    <property type="evidence" value="ECO:0007669"/>
    <property type="project" value="TreeGrafter"/>
</dbReference>
<dbReference type="Proteomes" id="UP001205105">
    <property type="component" value="Unassembled WGS sequence"/>
</dbReference>
<feature type="binding site" evidence="9">
    <location>
        <position position="22"/>
    </location>
    <ligand>
        <name>Cu cation</name>
        <dbReference type="ChEBI" id="CHEBI:23378"/>
    </ligand>
</feature>
<keyword evidence="8" id="KW-0143">Chaperone</keyword>
<evidence type="ECO:0000256" key="1">
    <source>
        <dbReference type="ARBA" id="ARBA00004569"/>
    </source>
</evidence>
<evidence type="ECO:0000256" key="2">
    <source>
        <dbReference type="ARBA" id="ARBA00009241"/>
    </source>
</evidence>
<dbReference type="FunFam" id="1.10.238.200:FF:000003">
    <property type="entry name" value="DCN1-like protein 3"/>
    <property type="match status" value="1"/>
</dbReference>
<keyword evidence="6" id="KW-0496">Mitochondrion</keyword>
<dbReference type="InterPro" id="IPR042460">
    <property type="entry name" value="DCN1-like_PONY"/>
</dbReference>
<evidence type="ECO:0000256" key="3">
    <source>
        <dbReference type="ARBA" id="ARBA00022723"/>
    </source>
</evidence>
<dbReference type="SUPFAM" id="SSF47072">
    <property type="entry name" value="Cysteine alpha-hairpin motif"/>
    <property type="match status" value="1"/>
</dbReference>
<dbReference type="PANTHER" id="PTHR12281">
    <property type="entry name" value="RP42 RELATED"/>
    <property type="match status" value="1"/>
</dbReference>
<dbReference type="GO" id="GO:0016531">
    <property type="term" value="F:copper chaperone activity"/>
    <property type="evidence" value="ECO:0007669"/>
    <property type="project" value="InterPro"/>
</dbReference>
<comment type="caution">
    <text evidence="12">The sequence shown here is derived from an EMBL/GenBank/DDBJ whole genome shotgun (WGS) entry which is preliminary data.</text>
</comment>